<sequence>MPEAQPTEQPGRAVPAGPYARSSMTTPAPDPRTLDRRLDALARQPFRAKFHLHGRDRATAALKGPATLRWHAYDLIAKRLAPAAPYKDGRQTPYRGHPVFVAQHATATCCRGCLERWHGIPEGRALTRAEHAYVVEVISRWIAREMADGAFSGQDPCRADPGHEIS</sequence>
<protein>
    <recommendedName>
        <fullName evidence="4">DUF4186 domain-containing protein</fullName>
    </recommendedName>
</protein>
<evidence type="ECO:0000313" key="2">
    <source>
        <dbReference type="EMBL" id="GHA39917.1"/>
    </source>
</evidence>
<comment type="caution">
    <text evidence="2">The sequence shown here is derived from an EMBL/GenBank/DDBJ whole genome shotgun (WGS) entry which is preliminary data.</text>
</comment>
<keyword evidence="3" id="KW-1185">Reference proteome</keyword>
<feature type="region of interest" description="Disordered" evidence="1">
    <location>
        <begin position="1"/>
        <end position="33"/>
    </location>
</feature>
<reference evidence="3" key="1">
    <citation type="journal article" date="2019" name="Int. J. Syst. Evol. Microbiol.">
        <title>The Global Catalogue of Microorganisms (GCM) 10K type strain sequencing project: providing services to taxonomists for standard genome sequencing and annotation.</title>
        <authorList>
            <consortium name="The Broad Institute Genomics Platform"/>
            <consortium name="The Broad Institute Genome Sequencing Center for Infectious Disease"/>
            <person name="Wu L."/>
            <person name="Ma J."/>
        </authorList>
    </citation>
    <scope>NUCLEOTIDE SEQUENCE [LARGE SCALE GENOMIC DNA]</scope>
    <source>
        <strain evidence="3">JCM 4733</strain>
    </source>
</reference>
<gene>
    <name evidence="2" type="ORF">GCM10010345_50740</name>
</gene>
<dbReference type="Proteomes" id="UP000653644">
    <property type="component" value="Unassembled WGS sequence"/>
</dbReference>
<name>A0ABQ3CRE9_9ACTN</name>
<dbReference type="EMBL" id="BMVN01000018">
    <property type="protein sequence ID" value="GHA39917.1"/>
    <property type="molecule type" value="Genomic_DNA"/>
</dbReference>
<proteinExistence type="predicted"/>
<evidence type="ECO:0000313" key="3">
    <source>
        <dbReference type="Proteomes" id="UP000653644"/>
    </source>
</evidence>
<dbReference type="Pfam" id="PF13811">
    <property type="entry name" value="DUF4186"/>
    <property type="match status" value="1"/>
</dbReference>
<accession>A0ABQ3CRE9</accession>
<organism evidence="2 3">
    <name type="scientific">Streptomyces canarius</name>
    <dbReference type="NCBI Taxonomy" id="285453"/>
    <lineage>
        <taxon>Bacteria</taxon>
        <taxon>Bacillati</taxon>
        <taxon>Actinomycetota</taxon>
        <taxon>Actinomycetes</taxon>
        <taxon>Kitasatosporales</taxon>
        <taxon>Streptomycetaceae</taxon>
        <taxon>Streptomyces</taxon>
    </lineage>
</organism>
<evidence type="ECO:0008006" key="4">
    <source>
        <dbReference type="Google" id="ProtNLM"/>
    </source>
</evidence>
<dbReference type="InterPro" id="IPR020378">
    <property type="entry name" value="DUF4186"/>
</dbReference>
<evidence type="ECO:0000256" key="1">
    <source>
        <dbReference type="SAM" id="MobiDB-lite"/>
    </source>
</evidence>